<evidence type="ECO:0000313" key="14">
    <source>
        <dbReference type="EMBL" id="MBW20375.1"/>
    </source>
</evidence>
<evidence type="ECO:0000256" key="2">
    <source>
        <dbReference type="ARBA" id="ARBA00004115"/>
    </source>
</evidence>
<proteinExistence type="inferred from homology"/>
<dbReference type="PANTHER" id="PTHR12861">
    <property type="entry name" value="TRANSLOCON-ASSOCIATED PROTEIN, BETA SUBUNIT PRECURSOR TRAP-BETA SIGNAL SEQUENCE RECEPTOR BETA SUBUNIT"/>
    <property type="match status" value="1"/>
</dbReference>
<evidence type="ECO:0000256" key="5">
    <source>
        <dbReference type="ARBA" id="ARBA00022692"/>
    </source>
</evidence>
<evidence type="ECO:0000256" key="3">
    <source>
        <dbReference type="ARBA" id="ARBA00005610"/>
    </source>
</evidence>
<evidence type="ECO:0000256" key="13">
    <source>
        <dbReference type="SAM" id="SignalP"/>
    </source>
</evidence>
<keyword evidence="10" id="KW-0325">Glycoprotein</keyword>
<evidence type="ECO:0000256" key="8">
    <source>
        <dbReference type="ARBA" id="ARBA00022989"/>
    </source>
</evidence>
<comment type="subcellular location">
    <subcellularLocation>
        <location evidence="2">Endoplasmic reticulum membrane</location>
        <topology evidence="2">Single-pass type I membrane protein</topology>
    </subcellularLocation>
</comment>
<keyword evidence="9 11" id="KW-0472">Membrane</keyword>
<accession>A0A2I9LPR4</accession>
<organism evidence="14">
    <name type="scientific">Centruroides hentzi</name>
    <dbReference type="NCBI Taxonomy" id="88313"/>
    <lineage>
        <taxon>Eukaryota</taxon>
        <taxon>Metazoa</taxon>
        <taxon>Ecdysozoa</taxon>
        <taxon>Arthropoda</taxon>
        <taxon>Chelicerata</taxon>
        <taxon>Arachnida</taxon>
        <taxon>Scorpiones</taxon>
        <taxon>Buthida</taxon>
        <taxon>Buthoidea</taxon>
        <taxon>Buthidae</taxon>
        <taxon>Centruroides</taxon>
    </lineage>
</organism>
<evidence type="ECO:0000256" key="1">
    <source>
        <dbReference type="ARBA" id="ARBA00002838"/>
    </source>
</evidence>
<evidence type="ECO:0000256" key="12">
    <source>
        <dbReference type="SAM" id="Phobius"/>
    </source>
</evidence>
<keyword evidence="7 11" id="KW-0256">Endoplasmic reticulum</keyword>
<dbReference type="Pfam" id="PF05753">
    <property type="entry name" value="TRAP_beta"/>
    <property type="match status" value="1"/>
</dbReference>
<keyword evidence="14" id="KW-0675">Receptor</keyword>
<comment type="function">
    <text evidence="1 11">TRAP proteins are part of a complex whose function is to bind calcium to the ER membrane and thereby regulate the retention of ER resident proteins.</text>
</comment>
<evidence type="ECO:0000256" key="4">
    <source>
        <dbReference type="ARBA" id="ARBA00021110"/>
    </source>
</evidence>
<protein>
    <recommendedName>
        <fullName evidence="4 11">Translocon-associated protein subunit beta</fullName>
        <shortName evidence="11">TRAP-beta</shortName>
    </recommendedName>
    <alternativeName>
        <fullName evidence="11">Signal sequence receptor subunit beta</fullName>
    </alternativeName>
</protein>
<dbReference type="GO" id="GO:0005789">
    <property type="term" value="C:endoplasmic reticulum membrane"/>
    <property type="evidence" value="ECO:0007669"/>
    <property type="project" value="UniProtKB-SubCell"/>
</dbReference>
<keyword evidence="5 12" id="KW-0812">Transmembrane</keyword>
<evidence type="ECO:0000256" key="7">
    <source>
        <dbReference type="ARBA" id="ARBA00022824"/>
    </source>
</evidence>
<dbReference type="EMBL" id="GFWZ01000385">
    <property type="protein sequence ID" value="MBW20375.1"/>
    <property type="molecule type" value="Transcribed_RNA"/>
</dbReference>
<feature type="transmembrane region" description="Helical" evidence="12">
    <location>
        <begin position="152"/>
        <end position="172"/>
    </location>
</feature>
<comment type="subunit">
    <text evidence="11">Heterotetramer of TRAP-alpha, TRAP-beta, TRAP-delta and TRAP-gamma.</text>
</comment>
<reference evidence="14" key="1">
    <citation type="journal article" date="2017" name="Toxicon">
        <title>Venom-gland transcriptomics and venom proteomics of the Hentz striped scorpion (Centruroides hentzi; Buthidae) reveal high toxin diversity in a harmless member of a lethal family.</title>
        <authorList>
            <person name="Ward M.J."/>
            <person name="Ellsworth S.A."/>
            <person name="Rokyta D.R."/>
        </authorList>
    </citation>
    <scope>NUCLEOTIDE SEQUENCE</scope>
    <source>
        <tissue evidence="14">Venom gland</tissue>
    </source>
</reference>
<keyword evidence="8 12" id="KW-1133">Transmembrane helix</keyword>
<evidence type="ECO:0000256" key="6">
    <source>
        <dbReference type="ARBA" id="ARBA00022729"/>
    </source>
</evidence>
<dbReference type="InterPro" id="IPR008856">
    <property type="entry name" value="TRAP_beta"/>
</dbReference>
<keyword evidence="6 13" id="KW-0732">Signal</keyword>
<evidence type="ECO:0000256" key="9">
    <source>
        <dbReference type="ARBA" id="ARBA00023136"/>
    </source>
</evidence>
<evidence type="ECO:0000256" key="10">
    <source>
        <dbReference type="ARBA" id="ARBA00023180"/>
    </source>
</evidence>
<comment type="similarity">
    <text evidence="3 11">Belongs to the TRAP-beta family.</text>
</comment>
<evidence type="ECO:0000256" key="11">
    <source>
        <dbReference type="PIRNR" id="PIRNR016400"/>
    </source>
</evidence>
<dbReference type="PIRSF" id="PIRSF016400">
    <property type="entry name" value="TRAP_beta"/>
    <property type="match status" value="1"/>
</dbReference>
<dbReference type="PANTHER" id="PTHR12861:SF3">
    <property type="entry name" value="TRANSLOCON-ASSOCIATED PROTEIN SUBUNIT BETA"/>
    <property type="match status" value="1"/>
</dbReference>
<sequence>MLKFLTILAICISVFGEEESQARLLVHKRILNRYLVEGHDLVIDYNIYNVGGSAALDIHLVDAGFPEDDFEVINGMLKMRLDRLGPGNNITHTVVVRSKKYGYYNFTAAEVTYLPSEDAQEVQIGYTTDPGEGDIIPLRDFDRRFSPHVMDWAAFAVMTLPSLGIPFLLWYSSKSKYESIVKQAKKH</sequence>
<feature type="signal peptide" evidence="13">
    <location>
        <begin position="1"/>
        <end position="16"/>
    </location>
</feature>
<name>A0A2I9LPR4_9SCOR</name>
<dbReference type="AlphaFoldDB" id="A0A2I9LPR4"/>
<feature type="chain" id="PRO_5014417609" description="Translocon-associated protein subunit beta" evidence="13">
    <location>
        <begin position="17"/>
        <end position="187"/>
    </location>
</feature>